<reference evidence="1" key="1">
    <citation type="journal article" date="2020" name="BMC Genomics">
        <title>Correction to: Identification and distribution of gene clusters required for synthesis of sphingolipid metabolism inhibitors in diverse species of the filamentous fungus Fusarium.</title>
        <authorList>
            <person name="Kim H.S."/>
            <person name="Lohmar J.M."/>
            <person name="Busman M."/>
            <person name="Brown D.W."/>
            <person name="Naumann T.A."/>
            <person name="Divon H.H."/>
            <person name="Lysoe E."/>
            <person name="Uhlig S."/>
            <person name="Proctor R.H."/>
        </authorList>
    </citation>
    <scope>NUCLEOTIDE SEQUENCE</scope>
    <source>
        <strain evidence="1">NRRL 45417</strain>
    </source>
</reference>
<comment type="caution">
    <text evidence="1">The sequence shown here is derived from an EMBL/GenBank/DDBJ whole genome shotgun (WGS) entry which is preliminary data.</text>
</comment>
<reference evidence="1" key="2">
    <citation type="submission" date="2020-05" db="EMBL/GenBank/DDBJ databases">
        <authorList>
            <person name="Kim H.-S."/>
            <person name="Proctor R.H."/>
            <person name="Brown D.W."/>
        </authorList>
    </citation>
    <scope>NUCLEOTIDE SEQUENCE</scope>
    <source>
        <strain evidence="1">NRRL 45417</strain>
    </source>
</reference>
<accession>A0A8H4WTA9</accession>
<proteinExistence type="predicted"/>
<dbReference type="Proteomes" id="UP000604273">
    <property type="component" value="Unassembled WGS sequence"/>
</dbReference>
<dbReference type="AlphaFoldDB" id="A0A8H4WTA9"/>
<evidence type="ECO:0000313" key="1">
    <source>
        <dbReference type="EMBL" id="KAF4949130.1"/>
    </source>
</evidence>
<protein>
    <submittedName>
        <fullName evidence="1">Uncharacterized protein</fullName>
    </submittedName>
</protein>
<name>A0A8H4WTA9_9HYPO</name>
<evidence type="ECO:0000313" key="2">
    <source>
        <dbReference type="Proteomes" id="UP000604273"/>
    </source>
</evidence>
<dbReference type="OrthoDB" id="5062850at2759"/>
<organism evidence="1 2">
    <name type="scientific">Fusarium gaditjirri</name>
    <dbReference type="NCBI Taxonomy" id="282569"/>
    <lineage>
        <taxon>Eukaryota</taxon>
        <taxon>Fungi</taxon>
        <taxon>Dikarya</taxon>
        <taxon>Ascomycota</taxon>
        <taxon>Pezizomycotina</taxon>
        <taxon>Sordariomycetes</taxon>
        <taxon>Hypocreomycetidae</taxon>
        <taxon>Hypocreales</taxon>
        <taxon>Nectriaceae</taxon>
        <taxon>Fusarium</taxon>
        <taxon>Fusarium nisikadoi species complex</taxon>
    </lineage>
</organism>
<gene>
    <name evidence="1" type="ORF">FGADI_9134</name>
</gene>
<dbReference type="EMBL" id="JABFAI010000246">
    <property type="protein sequence ID" value="KAF4949130.1"/>
    <property type="molecule type" value="Genomic_DNA"/>
</dbReference>
<sequence length="525" mass="59958">MYTAPSSPSPLPPLPLPHSGKPVFLDSDTSQQNPAIIPLPYTSRYAVPLICKPAPALHFFRVATDLAVFSSHALVVQDHDWPGLLKVDMADVYGPSAYLGFADIHSQDFLDPYFDSPGDSHEKWKKKSGDIRDALSCCLRLIAKEAPTEFKNQVYKTLPHWIGKYRPQEFLGLKFNLWDIPSEEDVAHTLALLNIHEFVWKLPEIWKYPQEFYEELGDYPRKPRPENAERWQYAAEYDNPMRLVNHFDYRYREKIRFSATATAIRFFNRLPAERRSQIRRITLHEDSPSVSMPSLHAQGLVPLFKENPLLRVERRVSVFGCIDNFAGPSKDWMTRDKPRSLYGPDFLSALQSWLIDALAVRDLDVPAGSFSFTLEGGTHGELCSDVFQRCVLMGLAEGEAYHKCHELGLFTSIIDVIAGEADRLPLDPRYKDAIGHLVNQTSILRSDFNPGVPVDPETLVEESKGYDDLEDLVERWGFGATSFGCEIPTDLYYDIMLPRQFEFQTREQYIESQGGKVKERNSYTN</sequence>
<keyword evidence="2" id="KW-1185">Reference proteome</keyword>